<feature type="non-terminal residue" evidence="1">
    <location>
        <position position="41"/>
    </location>
</feature>
<dbReference type="Proteomes" id="UP000094056">
    <property type="component" value="Unassembled WGS sequence"/>
</dbReference>
<evidence type="ECO:0000313" key="2">
    <source>
        <dbReference type="Proteomes" id="UP000094056"/>
    </source>
</evidence>
<sequence>MKYKVLFPTRSIATKFAKTLSKIPQVQLQKKLLKTVESLAT</sequence>
<accession>A0A1E3X8W1</accession>
<proteinExistence type="predicted"/>
<gene>
    <name evidence="1" type="ORF">SCARUB_02839</name>
</gene>
<name>A0A1E3X8W1_9BACT</name>
<dbReference type="EMBL" id="MAYW01000081">
    <property type="protein sequence ID" value="ODS32019.1"/>
    <property type="molecule type" value="Genomic_DNA"/>
</dbReference>
<organism evidence="1 2">
    <name type="scientific">Candidatus Scalindua rubra</name>
    <dbReference type="NCBI Taxonomy" id="1872076"/>
    <lineage>
        <taxon>Bacteria</taxon>
        <taxon>Pseudomonadati</taxon>
        <taxon>Planctomycetota</taxon>
        <taxon>Candidatus Brocadiia</taxon>
        <taxon>Candidatus Brocadiales</taxon>
        <taxon>Candidatus Scalinduaceae</taxon>
        <taxon>Candidatus Scalindua</taxon>
    </lineage>
</organism>
<comment type="caution">
    <text evidence="1">The sequence shown here is derived from an EMBL/GenBank/DDBJ whole genome shotgun (WGS) entry which is preliminary data.</text>
</comment>
<protein>
    <submittedName>
        <fullName evidence="1">Uncharacterized protein</fullName>
    </submittedName>
</protein>
<dbReference type="AlphaFoldDB" id="A0A1E3X8W1"/>
<reference evidence="1 2" key="1">
    <citation type="submission" date="2016-07" db="EMBL/GenBank/DDBJ databases">
        <title>Draft genome of Scalindua rubra, obtained from a brine-seawater interface in the Red Sea, sheds light on salt adaptation in anammox bacteria.</title>
        <authorList>
            <person name="Speth D.R."/>
            <person name="Lagkouvardos I."/>
            <person name="Wang Y."/>
            <person name="Qian P.-Y."/>
            <person name="Dutilh B.E."/>
            <person name="Jetten M.S."/>
        </authorList>
    </citation>
    <scope>NUCLEOTIDE SEQUENCE [LARGE SCALE GENOMIC DNA]</scope>
    <source>
        <strain evidence="1">BSI-1</strain>
    </source>
</reference>
<evidence type="ECO:0000313" key="1">
    <source>
        <dbReference type="EMBL" id="ODS32019.1"/>
    </source>
</evidence>